<evidence type="ECO:0000313" key="3">
    <source>
        <dbReference type="EMBL" id="PKS07396.1"/>
    </source>
</evidence>
<protein>
    <recommendedName>
        <fullName evidence="2">HAUS augmin-like complex subunit 6 N-terminal domain-containing protein</fullName>
    </recommendedName>
</protein>
<name>A0A2N3N4P0_9PEZI</name>
<dbReference type="InterPro" id="IPR028163">
    <property type="entry name" value="HAUS_6_N"/>
</dbReference>
<feature type="compositionally biased region" description="Basic residues" evidence="1">
    <location>
        <begin position="507"/>
        <end position="519"/>
    </location>
</feature>
<evidence type="ECO:0000259" key="2">
    <source>
        <dbReference type="Pfam" id="PF14661"/>
    </source>
</evidence>
<feature type="region of interest" description="Disordered" evidence="1">
    <location>
        <begin position="1"/>
        <end position="40"/>
    </location>
</feature>
<feature type="compositionally biased region" description="Basic and acidic residues" evidence="1">
    <location>
        <begin position="570"/>
        <end position="595"/>
    </location>
</feature>
<comment type="caution">
    <text evidence="3">The sequence shown here is derived from an EMBL/GenBank/DDBJ whole genome shotgun (WGS) entry which is preliminary data.</text>
</comment>
<dbReference type="AlphaFoldDB" id="A0A2N3N4P0"/>
<feature type="domain" description="HAUS augmin-like complex subunit 6 N-terminal" evidence="2">
    <location>
        <begin position="74"/>
        <end position="306"/>
    </location>
</feature>
<feature type="region of interest" description="Disordered" evidence="1">
    <location>
        <begin position="445"/>
        <end position="764"/>
    </location>
</feature>
<accession>A0A2N3N4P0</accession>
<dbReference type="STRING" id="41688.A0A2N3N4P0"/>
<feature type="compositionally biased region" description="Acidic residues" evidence="1">
    <location>
        <begin position="477"/>
        <end position="490"/>
    </location>
</feature>
<proteinExistence type="predicted"/>
<reference evidence="3 4" key="1">
    <citation type="journal article" date="2017" name="G3 (Bethesda)">
        <title>First Draft Genome Sequence of the Pathogenic Fungus Lomentospora prolificans (Formerly Scedosporium prolificans).</title>
        <authorList>
            <person name="Luo R."/>
            <person name="Zimin A."/>
            <person name="Workman R."/>
            <person name="Fan Y."/>
            <person name="Pertea G."/>
            <person name="Grossman N."/>
            <person name="Wear M.P."/>
            <person name="Jia B."/>
            <person name="Miller H."/>
            <person name="Casadevall A."/>
            <person name="Timp W."/>
            <person name="Zhang S.X."/>
            <person name="Salzberg S.L."/>
        </authorList>
    </citation>
    <scope>NUCLEOTIDE SEQUENCE [LARGE SCALE GENOMIC DNA]</scope>
    <source>
        <strain evidence="3 4">JHH-5317</strain>
    </source>
</reference>
<dbReference type="Pfam" id="PF14661">
    <property type="entry name" value="HAUS6_N"/>
    <property type="match status" value="1"/>
</dbReference>
<feature type="compositionally biased region" description="Basic and acidic residues" evidence="1">
    <location>
        <begin position="606"/>
        <end position="619"/>
    </location>
</feature>
<feature type="compositionally biased region" description="Basic and acidic residues" evidence="1">
    <location>
        <begin position="520"/>
        <end position="547"/>
    </location>
</feature>
<gene>
    <name evidence="3" type="ORF">jhhlp_005998</name>
</gene>
<dbReference type="InParanoid" id="A0A2N3N4P0"/>
<organism evidence="3 4">
    <name type="scientific">Lomentospora prolificans</name>
    <dbReference type="NCBI Taxonomy" id="41688"/>
    <lineage>
        <taxon>Eukaryota</taxon>
        <taxon>Fungi</taxon>
        <taxon>Dikarya</taxon>
        <taxon>Ascomycota</taxon>
        <taxon>Pezizomycotina</taxon>
        <taxon>Sordariomycetes</taxon>
        <taxon>Hypocreomycetidae</taxon>
        <taxon>Microascales</taxon>
        <taxon>Microascaceae</taxon>
        <taxon>Lomentospora</taxon>
    </lineage>
</organism>
<feature type="region of interest" description="Disordered" evidence="1">
    <location>
        <begin position="784"/>
        <end position="807"/>
    </location>
</feature>
<sequence>MASATSSSAIGRGRAGRLPANPAKNGAAPPHTSRGLVVPPASSALAPGASGLGMNTLPSSTLGNVAPVSNIELFLANLRILDLDLLPDWPDISVQTFASSTASQGQKRRVQAVEWALYYLFSLWDVEEAQTKLEPFFPPADQVQSLNLRAALLKSLDQVKKNGFLGRDTVIRKTMLDECKGDRLAEVLAAFSFAVVRKVVSDRCEETGEYPALAQTLALENRGYAGERSELAILKLAHQASLSKLLRKKNESRAIFDDFSELLDVKERGLSRKKELVKSIDAQEHSHAVSEAEKLEIWRIVRNNWAGNDRWMESLLHGDANSRRDGLLNTPFDKVWRRVQAGRLSELDDRGTGLVEQLEGRVRFQRERLQKWRSFQNSLAGDVAVTSAHISDRSSELSKGLGLQLNAHQTLHLGRMSPQKRSKPLDTSELSPEYFQLIRSLEKELTSAGKPPKKPLSELIPKPTAIPFDRLSTGEPSEPEVVSELEEAEVELSKPVEAPPPVVTRLPQRKPSHHTRWSRKVADEELPRAEPPSKDPEQSRSRRDLKLPKAQSIVTAEDDPAPAPASPTREQPRLNRSPTRDLIAREAAKVRRPDSHPPIPVTVPIERFEPQRQHEHPEPEQGQLEPPKSPTQQEADDILASINNASPSPVKQARPRHTLSLAERTRLSMARMSRSNQLSDDEEDLEETLSLHRPKPKPAPEPIREDAFDENEDLVARTRRSMAGFEAARQRAQLERRRSQRQSRAPARREGSYFPKLAEEDGQDDTSILAAELMEGEQNYEDVFMSRPKIKTSPLPSPTKEWSNVDE</sequence>
<evidence type="ECO:0000313" key="4">
    <source>
        <dbReference type="Proteomes" id="UP000233524"/>
    </source>
</evidence>
<dbReference type="Proteomes" id="UP000233524">
    <property type="component" value="Unassembled WGS sequence"/>
</dbReference>
<dbReference type="OrthoDB" id="5575722at2759"/>
<dbReference type="EMBL" id="NLAX01000701">
    <property type="protein sequence ID" value="PKS07396.1"/>
    <property type="molecule type" value="Genomic_DNA"/>
</dbReference>
<keyword evidence="4" id="KW-1185">Reference proteome</keyword>
<dbReference type="VEuPathDB" id="FungiDB:jhhlp_005998"/>
<evidence type="ECO:0000256" key="1">
    <source>
        <dbReference type="SAM" id="MobiDB-lite"/>
    </source>
</evidence>
<feature type="compositionally biased region" description="Low complexity" evidence="1">
    <location>
        <begin position="19"/>
        <end position="40"/>
    </location>
</feature>
<feature type="compositionally biased region" description="Basic and acidic residues" evidence="1">
    <location>
        <begin position="728"/>
        <end position="737"/>
    </location>
</feature>